<evidence type="ECO:0000256" key="4">
    <source>
        <dbReference type="ARBA" id="ARBA00023136"/>
    </source>
</evidence>
<keyword evidence="4 6" id="KW-0472">Membrane</keyword>
<evidence type="ECO:0000313" key="7">
    <source>
        <dbReference type="EMBL" id="CAB4331022.1"/>
    </source>
</evidence>
<dbReference type="EMBL" id="CAESAL010000004">
    <property type="protein sequence ID" value="CAB4331022.1"/>
    <property type="molecule type" value="Genomic_DNA"/>
</dbReference>
<keyword evidence="2 6" id="KW-0812">Transmembrane</keyword>
<feature type="compositionally biased region" description="Low complexity" evidence="5">
    <location>
        <begin position="18"/>
        <end position="31"/>
    </location>
</feature>
<keyword evidence="3 6" id="KW-1133">Transmembrane helix</keyword>
<feature type="transmembrane region" description="Helical" evidence="6">
    <location>
        <begin position="54"/>
        <end position="75"/>
    </location>
</feature>
<organism evidence="7">
    <name type="scientific">freshwater metagenome</name>
    <dbReference type="NCBI Taxonomy" id="449393"/>
    <lineage>
        <taxon>unclassified sequences</taxon>
        <taxon>metagenomes</taxon>
        <taxon>ecological metagenomes</taxon>
    </lineage>
</organism>
<reference evidence="7" key="1">
    <citation type="submission" date="2020-05" db="EMBL/GenBank/DDBJ databases">
        <authorList>
            <person name="Chiriac C."/>
            <person name="Salcher M."/>
            <person name="Ghai R."/>
            <person name="Kavagutti S V."/>
        </authorList>
    </citation>
    <scope>NUCLEOTIDE SEQUENCE</scope>
</reference>
<keyword evidence="1" id="KW-1003">Cell membrane</keyword>
<dbReference type="InterPro" id="IPR009619">
    <property type="entry name" value="CrgA"/>
</dbReference>
<gene>
    <name evidence="7" type="ORF">UFOPK3331_00178</name>
</gene>
<proteinExistence type="predicted"/>
<evidence type="ECO:0000256" key="5">
    <source>
        <dbReference type="SAM" id="MobiDB-lite"/>
    </source>
</evidence>
<evidence type="ECO:0000256" key="6">
    <source>
        <dbReference type="SAM" id="Phobius"/>
    </source>
</evidence>
<evidence type="ECO:0000256" key="1">
    <source>
        <dbReference type="ARBA" id="ARBA00022475"/>
    </source>
</evidence>
<sequence length="107" mass="11338">MATDKRPAPSRRTGGRVTPKGGPTKKSTGTTHEGPAASTRYTPRSGTAHAPSPAWLPVLMIALCIIGLLVIFFHYVDLILPGAVSNWWLLGGLGFILAGIIAATQYR</sequence>
<name>A0A6J5YQ28_9ZZZZ</name>
<accession>A0A6J5YQ28</accession>
<protein>
    <submittedName>
        <fullName evidence="7">Unannotated protein</fullName>
    </submittedName>
</protein>
<dbReference type="Pfam" id="PF06781">
    <property type="entry name" value="CrgA"/>
    <property type="match status" value="1"/>
</dbReference>
<feature type="transmembrane region" description="Helical" evidence="6">
    <location>
        <begin position="87"/>
        <end position="106"/>
    </location>
</feature>
<dbReference type="AlphaFoldDB" id="A0A6J5YQ28"/>
<evidence type="ECO:0000256" key="3">
    <source>
        <dbReference type="ARBA" id="ARBA00022989"/>
    </source>
</evidence>
<evidence type="ECO:0000256" key="2">
    <source>
        <dbReference type="ARBA" id="ARBA00022692"/>
    </source>
</evidence>
<feature type="region of interest" description="Disordered" evidence="5">
    <location>
        <begin position="1"/>
        <end position="49"/>
    </location>
</feature>